<reference evidence="7 8" key="1">
    <citation type="submission" date="2019-08" db="EMBL/GenBank/DDBJ databases">
        <authorList>
            <person name="Alioto T."/>
            <person name="Alioto T."/>
            <person name="Gomez Garrido J."/>
        </authorList>
    </citation>
    <scope>NUCLEOTIDE SEQUENCE [LARGE SCALE GENOMIC DNA]</scope>
</reference>
<dbReference type="PROSITE" id="PS51285">
    <property type="entry name" value="AGC_KINASE_CTER"/>
    <property type="match status" value="1"/>
</dbReference>
<evidence type="ECO:0000256" key="5">
    <source>
        <dbReference type="ARBA" id="ARBA00022840"/>
    </source>
</evidence>
<dbReference type="GO" id="GO:0004674">
    <property type="term" value="F:protein serine/threonine kinase activity"/>
    <property type="evidence" value="ECO:0007669"/>
    <property type="project" value="UniProtKB-KW"/>
</dbReference>
<evidence type="ECO:0000256" key="3">
    <source>
        <dbReference type="ARBA" id="ARBA00022741"/>
    </source>
</evidence>
<name>A0A5E4MIM3_9HEMI</name>
<evidence type="ECO:0000256" key="2">
    <source>
        <dbReference type="ARBA" id="ARBA00022679"/>
    </source>
</evidence>
<accession>A0A5E4MIM3</accession>
<dbReference type="OrthoDB" id="63267at2759"/>
<evidence type="ECO:0000259" key="6">
    <source>
        <dbReference type="PROSITE" id="PS51285"/>
    </source>
</evidence>
<protein>
    <submittedName>
        <fullName evidence="7">Protein kinase-like domain,AGC-kinase, C-terminal</fullName>
    </submittedName>
</protein>
<feature type="domain" description="AGC-kinase C-terminal" evidence="6">
    <location>
        <begin position="55"/>
        <end position="75"/>
    </location>
</feature>
<organism evidence="7 8">
    <name type="scientific">Cinara cedri</name>
    <dbReference type="NCBI Taxonomy" id="506608"/>
    <lineage>
        <taxon>Eukaryota</taxon>
        <taxon>Metazoa</taxon>
        <taxon>Ecdysozoa</taxon>
        <taxon>Arthropoda</taxon>
        <taxon>Hexapoda</taxon>
        <taxon>Insecta</taxon>
        <taxon>Pterygota</taxon>
        <taxon>Neoptera</taxon>
        <taxon>Paraneoptera</taxon>
        <taxon>Hemiptera</taxon>
        <taxon>Sternorrhyncha</taxon>
        <taxon>Aphidomorpha</taxon>
        <taxon>Aphidoidea</taxon>
        <taxon>Aphididae</taxon>
        <taxon>Lachninae</taxon>
        <taxon>Cinara</taxon>
    </lineage>
</organism>
<dbReference type="InterPro" id="IPR011009">
    <property type="entry name" value="Kinase-like_dom_sf"/>
</dbReference>
<dbReference type="GO" id="GO:0005524">
    <property type="term" value="F:ATP binding"/>
    <property type="evidence" value="ECO:0007669"/>
    <property type="project" value="UniProtKB-KW"/>
</dbReference>
<keyword evidence="1" id="KW-0723">Serine/threonine-protein kinase</keyword>
<keyword evidence="5" id="KW-0067">ATP-binding</keyword>
<dbReference type="EMBL" id="CABPRJ010000489">
    <property type="protein sequence ID" value="VVC29205.1"/>
    <property type="molecule type" value="Genomic_DNA"/>
</dbReference>
<keyword evidence="4 7" id="KW-0418">Kinase</keyword>
<dbReference type="Proteomes" id="UP000325440">
    <property type="component" value="Unassembled WGS sequence"/>
</dbReference>
<dbReference type="AlphaFoldDB" id="A0A5E4MIM3"/>
<evidence type="ECO:0000313" key="8">
    <source>
        <dbReference type="Proteomes" id="UP000325440"/>
    </source>
</evidence>
<evidence type="ECO:0000313" key="7">
    <source>
        <dbReference type="EMBL" id="VVC29205.1"/>
    </source>
</evidence>
<dbReference type="SUPFAM" id="SSF56112">
    <property type="entry name" value="Protein kinase-like (PK-like)"/>
    <property type="match status" value="1"/>
</dbReference>
<keyword evidence="2" id="KW-0808">Transferase</keyword>
<keyword evidence="8" id="KW-1185">Reference proteome</keyword>
<gene>
    <name evidence="7" type="ORF">CINCED_3A022934</name>
</gene>
<dbReference type="InterPro" id="IPR000961">
    <property type="entry name" value="AGC-kinase_C"/>
</dbReference>
<keyword evidence="3" id="KW-0547">Nucleotide-binding</keyword>
<proteinExistence type="predicted"/>
<evidence type="ECO:0000256" key="1">
    <source>
        <dbReference type="ARBA" id="ARBA00022527"/>
    </source>
</evidence>
<feature type="non-terminal residue" evidence="7">
    <location>
        <position position="75"/>
    </location>
</feature>
<sequence length="75" mass="8616">MKLFDSIISDEIDYPQFLSSKSEDIMKKLLCKDPENRLGSSQRDADEIKAESFFDQIVWSDLLEKKIPAPVIPIV</sequence>
<dbReference type="Gene3D" id="1.10.510.10">
    <property type="entry name" value="Transferase(Phosphotransferase) domain 1"/>
    <property type="match status" value="1"/>
</dbReference>
<evidence type="ECO:0000256" key="4">
    <source>
        <dbReference type="ARBA" id="ARBA00022777"/>
    </source>
</evidence>
<dbReference type="PANTHER" id="PTHR24351">
    <property type="entry name" value="RIBOSOMAL PROTEIN S6 KINASE"/>
    <property type="match status" value="1"/>
</dbReference>